<proteinExistence type="predicted"/>
<accession>A0A246RTI7</accession>
<dbReference type="Pfam" id="PF13788">
    <property type="entry name" value="DUF4180"/>
    <property type="match status" value="1"/>
</dbReference>
<protein>
    <recommendedName>
        <fullName evidence="1">DUF4180 domain-containing protein</fullName>
    </recommendedName>
</protein>
<evidence type="ECO:0000259" key="1">
    <source>
        <dbReference type="Pfam" id="PF13788"/>
    </source>
</evidence>
<name>A0A246RTI7_9ACTN</name>
<organism evidence="2 3">
    <name type="scientific">Micromonospora wenchangensis</name>
    <dbReference type="NCBI Taxonomy" id="1185415"/>
    <lineage>
        <taxon>Bacteria</taxon>
        <taxon>Bacillati</taxon>
        <taxon>Actinomycetota</taxon>
        <taxon>Actinomycetes</taxon>
        <taxon>Micromonosporales</taxon>
        <taxon>Micromonosporaceae</taxon>
        <taxon>Micromonospora</taxon>
    </lineage>
</organism>
<dbReference type="Proteomes" id="UP000197174">
    <property type="component" value="Unassembled WGS sequence"/>
</dbReference>
<sequence>MSTDTLVTLAGTTALAGAPDGPRICGGDDATDVIGAALGHGVDLVVLPVRRLAVEFFTLRTGVAGAVVQKFVNYRLRLAVVGDIAGHVERSTALRDFVVEANRGSQLWFVDTMAELEERLRTRAGGGNPVEPGPGHRR</sequence>
<comment type="caution">
    <text evidence="2">The sequence shown here is derived from an EMBL/GenBank/DDBJ whole genome shotgun (WGS) entry which is preliminary data.</text>
</comment>
<evidence type="ECO:0000313" key="3">
    <source>
        <dbReference type="Proteomes" id="UP000197174"/>
    </source>
</evidence>
<dbReference type="InterPro" id="IPR025438">
    <property type="entry name" value="DUF4180"/>
</dbReference>
<evidence type="ECO:0000313" key="2">
    <source>
        <dbReference type="EMBL" id="OWV13563.1"/>
    </source>
</evidence>
<reference evidence="2 3" key="1">
    <citation type="submission" date="2017-03" db="EMBL/GenBank/DDBJ databases">
        <title>Whole genome sequence of Micromonospora wenchangensis, isolated from mangrove soil.</title>
        <authorList>
            <person name="Yang H."/>
        </authorList>
    </citation>
    <scope>NUCLEOTIDE SEQUENCE [LARGE SCALE GENOMIC DNA]</scope>
    <source>
        <strain evidence="2 3">CCTCC AA 2012002</strain>
    </source>
</reference>
<dbReference type="OrthoDB" id="8595425at2"/>
<keyword evidence="3" id="KW-1185">Reference proteome</keyword>
<dbReference type="RefSeq" id="WP_088641641.1">
    <property type="nucleotide sequence ID" value="NZ_MZMV01000001.1"/>
</dbReference>
<feature type="domain" description="DUF4180" evidence="1">
    <location>
        <begin position="18"/>
        <end position="120"/>
    </location>
</feature>
<gene>
    <name evidence="2" type="ORF">B5D80_00025</name>
</gene>
<dbReference type="EMBL" id="MZMV01000001">
    <property type="protein sequence ID" value="OWV13563.1"/>
    <property type="molecule type" value="Genomic_DNA"/>
</dbReference>
<dbReference type="AlphaFoldDB" id="A0A246RTI7"/>